<organism evidence="3 4">
    <name type="scientific">Coemansia interrupta</name>
    <dbReference type="NCBI Taxonomy" id="1126814"/>
    <lineage>
        <taxon>Eukaryota</taxon>
        <taxon>Fungi</taxon>
        <taxon>Fungi incertae sedis</taxon>
        <taxon>Zoopagomycota</taxon>
        <taxon>Kickxellomycotina</taxon>
        <taxon>Kickxellomycetes</taxon>
        <taxon>Kickxellales</taxon>
        <taxon>Kickxellaceae</taxon>
        <taxon>Coemansia</taxon>
    </lineage>
</organism>
<dbReference type="EMBL" id="JANBUM010000298">
    <property type="protein sequence ID" value="KAJ2779440.1"/>
    <property type="molecule type" value="Genomic_DNA"/>
</dbReference>
<comment type="caution">
    <text evidence="3">The sequence shown here is derived from an EMBL/GenBank/DDBJ whole genome shotgun (WGS) entry which is preliminary data.</text>
</comment>
<protein>
    <recommendedName>
        <fullName evidence="2">N-acetyltransferase domain-containing protein</fullName>
    </recommendedName>
</protein>
<evidence type="ECO:0000256" key="1">
    <source>
        <dbReference type="SAM" id="MobiDB-lite"/>
    </source>
</evidence>
<dbReference type="OrthoDB" id="41532at2759"/>
<dbReference type="Proteomes" id="UP001140172">
    <property type="component" value="Unassembled WGS sequence"/>
</dbReference>
<dbReference type="AlphaFoldDB" id="A0A9W8LGF1"/>
<dbReference type="PANTHER" id="PTHR47542:SF2">
    <property type="entry name" value="ACYL-COA N-ACYLTRANSFERASES (NAT) SUPERFAMILY PROTEIN"/>
    <property type="match status" value="1"/>
</dbReference>
<evidence type="ECO:0000313" key="4">
    <source>
        <dbReference type="Proteomes" id="UP001140172"/>
    </source>
</evidence>
<feature type="region of interest" description="Disordered" evidence="1">
    <location>
        <begin position="1"/>
        <end position="20"/>
    </location>
</feature>
<dbReference type="Pfam" id="PF13508">
    <property type="entry name" value="Acetyltransf_7"/>
    <property type="match status" value="1"/>
</dbReference>
<accession>A0A9W8LGF1</accession>
<dbReference type="CDD" id="cd04301">
    <property type="entry name" value="NAT_SF"/>
    <property type="match status" value="1"/>
</dbReference>
<proteinExistence type="predicted"/>
<dbReference type="InterPro" id="IPR000182">
    <property type="entry name" value="GNAT_dom"/>
</dbReference>
<name>A0A9W8LGF1_9FUNG</name>
<gene>
    <name evidence="3" type="ORF">GGI15_003875</name>
</gene>
<dbReference type="Gene3D" id="3.40.630.30">
    <property type="match status" value="1"/>
</dbReference>
<reference evidence="3" key="1">
    <citation type="submission" date="2022-07" db="EMBL/GenBank/DDBJ databases">
        <title>Phylogenomic reconstructions and comparative analyses of Kickxellomycotina fungi.</title>
        <authorList>
            <person name="Reynolds N.K."/>
            <person name="Stajich J.E."/>
            <person name="Barry K."/>
            <person name="Grigoriev I.V."/>
            <person name="Crous P."/>
            <person name="Smith M.E."/>
        </authorList>
    </citation>
    <scope>NUCLEOTIDE SEQUENCE</scope>
    <source>
        <strain evidence="3">BCRC 34489</strain>
    </source>
</reference>
<evidence type="ECO:0000259" key="2">
    <source>
        <dbReference type="PROSITE" id="PS51186"/>
    </source>
</evidence>
<dbReference type="SUPFAM" id="SSF55729">
    <property type="entry name" value="Acyl-CoA N-acyltransferases (Nat)"/>
    <property type="match status" value="1"/>
</dbReference>
<feature type="domain" description="N-acetyltransferase" evidence="2">
    <location>
        <begin position="20"/>
        <end position="196"/>
    </location>
</feature>
<evidence type="ECO:0000313" key="3">
    <source>
        <dbReference type="EMBL" id="KAJ2779440.1"/>
    </source>
</evidence>
<sequence>MLVSFVAHPAPRPGKDSPSLLTRSDYESLVPMCQQIERRVFPKSEAMDIAKELRKPNQFLFVVLDLDPSPATPKQAGMQLIAYGVLAIGKIDGIARISKVCTDPRHRGQGAGEMVVNSMLRALGITKLQLVNTNPSSYSHIRAIAHAGISTIQLHVDKHRTEAVRLYARCGFSASAEIADYYAEGRDALLMTAHQSPQL</sequence>
<dbReference type="GO" id="GO:0016747">
    <property type="term" value="F:acyltransferase activity, transferring groups other than amino-acyl groups"/>
    <property type="evidence" value="ECO:0007669"/>
    <property type="project" value="InterPro"/>
</dbReference>
<keyword evidence="4" id="KW-1185">Reference proteome</keyword>
<dbReference type="PANTHER" id="PTHR47542">
    <property type="entry name" value="ACYL-COA N-ACYLTRANSFERASES (NAT) SUPERFAMILY PROTEIN"/>
    <property type="match status" value="1"/>
</dbReference>
<dbReference type="InterPro" id="IPR016181">
    <property type="entry name" value="Acyl_CoA_acyltransferase"/>
</dbReference>
<dbReference type="PROSITE" id="PS51186">
    <property type="entry name" value="GNAT"/>
    <property type="match status" value="1"/>
</dbReference>